<comment type="caution">
    <text evidence="2">The sequence shown here is derived from an EMBL/GenBank/DDBJ whole genome shotgun (WGS) entry which is preliminary data.</text>
</comment>
<reference evidence="2" key="1">
    <citation type="journal article" date="2019" name="bioRxiv">
        <title>The Genome of the Zebra Mussel, Dreissena polymorpha: A Resource for Invasive Species Research.</title>
        <authorList>
            <person name="McCartney M.A."/>
            <person name="Auch B."/>
            <person name="Kono T."/>
            <person name="Mallez S."/>
            <person name="Zhang Y."/>
            <person name="Obille A."/>
            <person name="Becker A."/>
            <person name="Abrahante J.E."/>
            <person name="Garbe J."/>
            <person name="Badalamenti J.P."/>
            <person name="Herman A."/>
            <person name="Mangelson H."/>
            <person name="Liachko I."/>
            <person name="Sullivan S."/>
            <person name="Sone E.D."/>
            <person name="Koren S."/>
            <person name="Silverstein K.A.T."/>
            <person name="Beckman K.B."/>
            <person name="Gohl D.M."/>
        </authorList>
    </citation>
    <scope>NUCLEOTIDE SEQUENCE</scope>
    <source>
        <strain evidence="2">Duluth1</strain>
        <tissue evidence="2">Whole animal</tissue>
    </source>
</reference>
<evidence type="ECO:0000313" key="2">
    <source>
        <dbReference type="EMBL" id="KAH3786443.1"/>
    </source>
</evidence>
<name>A0A9D4EVC1_DREPO</name>
<evidence type="ECO:0000313" key="3">
    <source>
        <dbReference type="Proteomes" id="UP000828390"/>
    </source>
</evidence>
<gene>
    <name evidence="1" type="ORF">DPMN_164541</name>
    <name evidence="2" type="ORF">DPMN_164550</name>
</gene>
<evidence type="ECO:0000313" key="1">
    <source>
        <dbReference type="EMBL" id="KAH3786434.1"/>
    </source>
</evidence>
<dbReference type="AlphaFoldDB" id="A0A9D4EVC1"/>
<sequence>MQSDFIAQDSTYNLEVSVYIVCTKHLHMMDNYKQPNVTSRKIVIVKGLVQQLS</sequence>
<keyword evidence="3" id="KW-1185">Reference proteome</keyword>
<dbReference type="EMBL" id="JAIWYP010000008">
    <property type="protein sequence ID" value="KAH3786443.1"/>
    <property type="molecule type" value="Genomic_DNA"/>
</dbReference>
<proteinExistence type="predicted"/>
<dbReference type="Proteomes" id="UP000828390">
    <property type="component" value="Unassembled WGS sequence"/>
</dbReference>
<reference evidence="2" key="2">
    <citation type="submission" date="2020-11" db="EMBL/GenBank/DDBJ databases">
        <authorList>
            <person name="McCartney M.A."/>
            <person name="Auch B."/>
            <person name="Kono T."/>
            <person name="Mallez S."/>
            <person name="Becker A."/>
            <person name="Gohl D.M."/>
            <person name="Silverstein K.A.T."/>
            <person name="Koren S."/>
            <person name="Bechman K.B."/>
            <person name="Herman A."/>
            <person name="Abrahante J.E."/>
            <person name="Garbe J."/>
        </authorList>
    </citation>
    <scope>NUCLEOTIDE SEQUENCE</scope>
    <source>
        <strain evidence="2">Duluth1</strain>
        <tissue evidence="2">Whole animal</tissue>
    </source>
</reference>
<protein>
    <submittedName>
        <fullName evidence="2">Uncharacterized protein</fullName>
    </submittedName>
</protein>
<accession>A0A9D4EVC1</accession>
<dbReference type="EMBL" id="JAIWYP010000008">
    <property type="protein sequence ID" value="KAH3786434.1"/>
    <property type="molecule type" value="Genomic_DNA"/>
</dbReference>
<organism evidence="2 3">
    <name type="scientific">Dreissena polymorpha</name>
    <name type="common">Zebra mussel</name>
    <name type="synonym">Mytilus polymorpha</name>
    <dbReference type="NCBI Taxonomy" id="45954"/>
    <lineage>
        <taxon>Eukaryota</taxon>
        <taxon>Metazoa</taxon>
        <taxon>Spiralia</taxon>
        <taxon>Lophotrochozoa</taxon>
        <taxon>Mollusca</taxon>
        <taxon>Bivalvia</taxon>
        <taxon>Autobranchia</taxon>
        <taxon>Heteroconchia</taxon>
        <taxon>Euheterodonta</taxon>
        <taxon>Imparidentia</taxon>
        <taxon>Neoheterodontei</taxon>
        <taxon>Myida</taxon>
        <taxon>Dreissenoidea</taxon>
        <taxon>Dreissenidae</taxon>
        <taxon>Dreissena</taxon>
    </lineage>
</organism>